<sequence length="143" mass="16116">MRPLRHHYRTLNDALLMLVPACLLISYTMFSKKSKKDSKYALTQSCPASTSLQQIWHGKSASWKQVIANELVTTRRTFSKLVASNTVQTIAKTEYADEPQIRSPDNLLPKPVALATTPAGSRSRRTDCTNRSCIHAFYFKLPS</sequence>
<reference evidence="1 2" key="1">
    <citation type="journal article" date="2019" name="Sci. Rep.">
        <title>Orb-weaving spider Araneus ventricosus genome elucidates the spidroin gene catalogue.</title>
        <authorList>
            <person name="Kono N."/>
            <person name="Nakamura H."/>
            <person name="Ohtoshi R."/>
            <person name="Moran D.A.P."/>
            <person name="Shinohara A."/>
            <person name="Yoshida Y."/>
            <person name="Fujiwara M."/>
            <person name="Mori M."/>
            <person name="Tomita M."/>
            <person name="Arakawa K."/>
        </authorList>
    </citation>
    <scope>NUCLEOTIDE SEQUENCE [LARGE SCALE GENOMIC DNA]</scope>
</reference>
<keyword evidence="2" id="KW-1185">Reference proteome</keyword>
<name>A0A4Y2ALY8_ARAVE</name>
<gene>
    <name evidence="1" type="ORF">AVEN_97499_1</name>
</gene>
<protein>
    <submittedName>
        <fullName evidence="1">Uncharacterized protein</fullName>
    </submittedName>
</protein>
<accession>A0A4Y2ALY8</accession>
<comment type="caution">
    <text evidence="1">The sequence shown here is derived from an EMBL/GenBank/DDBJ whole genome shotgun (WGS) entry which is preliminary data.</text>
</comment>
<organism evidence="1 2">
    <name type="scientific">Araneus ventricosus</name>
    <name type="common">Orbweaver spider</name>
    <name type="synonym">Epeira ventricosa</name>
    <dbReference type="NCBI Taxonomy" id="182803"/>
    <lineage>
        <taxon>Eukaryota</taxon>
        <taxon>Metazoa</taxon>
        <taxon>Ecdysozoa</taxon>
        <taxon>Arthropoda</taxon>
        <taxon>Chelicerata</taxon>
        <taxon>Arachnida</taxon>
        <taxon>Araneae</taxon>
        <taxon>Araneomorphae</taxon>
        <taxon>Entelegynae</taxon>
        <taxon>Araneoidea</taxon>
        <taxon>Araneidae</taxon>
        <taxon>Araneus</taxon>
    </lineage>
</organism>
<dbReference type="Proteomes" id="UP000499080">
    <property type="component" value="Unassembled WGS sequence"/>
</dbReference>
<evidence type="ECO:0000313" key="1">
    <source>
        <dbReference type="EMBL" id="GBL80004.1"/>
    </source>
</evidence>
<proteinExistence type="predicted"/>
<dbReference type="EMBL" id="BGPR01080731">
    <property type="protein sequence ID" value="GBL80004.1"/>
    <property type="molecule type" value="Genomic_DNA"/>
</dbReference>
<evidence type="ECO:0000313" key="2">
    <source>
        <dbReference type="Proteomes" id="UP000499080"/>
    </source>
</evidence>
<dbReference type="AlphaFoldDB" id="A0A4Y2ALY8"/>